<feature type="active site" evidence="5">
    <location>
        <position position="269"/>
    </location>
</feature>
<dbReference type="UniPathway" id="UPA00244">
    <property type="reaction ID" value="UER00310"/>
</dbReference>
<protein>
    <recommendedName>
        <fullName evidence="5">Erythronate-4-phosphate dehydrogenase</fullName>
        <ecNumber evidence="5">1.1.1.290</ecNumber>
    </recommendedName>
</protein>
<dbReference type="GO" id="GO:0008615">
    <property type="term" value="P:pyridoxine biosynthetic process"/>
    <property type="evidence" value="ECO:0007669"/>
    <property type="project" value="UniProtKB-UniRule"/>
</dbReference>
<dbReference type="PROSITE" id="PS00065">
    <property type="entry name" value="D_2_HYDROXYACID_DH_1"/>
    <property type="match status" value="1"/>
</dbReference>
<feature type="active site" evidence="5">
    <location>
        <position position="241"/>
    </location>
</feature>
<name>A0A1T0CBZ6_9GAMM</name>
<dbReference type="STRING" id="90241.B0682_07985"/>
<dbReference type="Pfam" id="PF02826">
    <property type="entry name" value="2-Hacid_dh_C"/>
    <property type="match status" value="1"/>
</dbReference>
<feature type="binding site" evidence="5">
    <location>
        <position position="290"/>
    </location>
    <ligand>
        <name>substrate</name>
    </ligand>
</feature>
<evidence type="ECO:0000313" key="8">
    <source>
        <dbReference type="EMBL" id="OOS19868.1"/>
    </source>
</evidence>
<dbReference type="GO" id="GO:0005737">
    <property type="term" value="C:cytoplasm"/>
    <property type="evidence" value="ECO:0007669"/>
    <property type="project" value="UniProtKB-SubCell"/>
</dbReference>
<feature type="binding site" evidence="5">
    <location>
        <position position="169"/>
    </location>
    <ligand>
        <name>NAD(+)</name>
        <dbReference type="ChEBI" id="CHEBI:57540"/>
    </ligand>
</feature>
<dbReference type="InterPro" id="IPR006140">
    <property type="entry name" value="D-isomer_DH_NAD-bd"/>
</dbReference>
<feature type="domain" description="D-isomer specific 2-hydroxyacid dehydrogenase NAD-binding" evidence="7">
    <location>
        <begin position="137"/>
        <end position="288"/>
    </location>
</feature>
<evidence type="ECO:0000259" key="7">
    <source>
        <dbReference type="Pfam" id="PF02826"/>
    </source>
</evidence>
<comment type="caution">
    <text evidence="8">The sequence shown here is derived from an EMBL/GenBank/DDBJ whole genome shotgun (WGS) entry which is preliminary data.</text>
</comment>
<dbReference type="CDD" id="cd12158">
    <property type="entry name" value="ErythrP_dh"/>
    <property type="match status" value="1"/>
</dbReference>
<dbReference type="Proteomes" id="UP000191094">
    <property type="component" value="Unassembled WGS sequence"/>
</dbReference>
<dbReference type="InterPro" id="IPR006139">
    <property type="entry name" value="D-isomer_2_OHA_DH_cat_dom"/>
</dbReference>
<dbReference type="InterPro" id="IPR029752">
    <property type="entry name" value="D-isomer_DH_CS1"/>
</dbReference>
<keyword evidence="3 5" id="KW-0520">NAD</keyword>
<keyword evidence="9" id="KW-1185">Reference proteome</keyword>
<dbReference type="GO" id="GO:0051287">
    <property type="term" value="F:NAD binding"/>
    <property type="evidence" value="ECO:0007669"/>
    <property type="project" value="InterPro"/>
</dbReference>
<evidence type="ECO:0000313" key="9">
    <source>
        <dbReference type="Proteomes" id="UP000191094"/>
    </source>
</evidence>
<dbReference type="OrthoDB" id="9770208at2"/>
<evidence type="ECO:0000256" key="3">
    <source>
        <dbReference type="ARBA" id="ARBA00023027"/>
    </source>
</evidence>
<dbReference type="InterPro" id="IPR020921">
    <property type="entry name" value="Erythronate-4-P_DHase"/>
</dbReference>
<dbReference type="Gene3D" id="3.30.1370.170">
    <property type="match status" value="1"/>
</dbReference>
<evidence type="ECO:0000259" key="6">
    <source>
        <dbReference type="Pfam" id="PF00389"/>
    </source>
</evidence>
<evidence type="ECO:0000256" key="2">
    <source>
        <dbReference type="ARBA" id="ARBA00023002"/>
    </source>
</evidence>
<evidence type="ECO:0000256" key="4">
    <source>
        <dbReference type="ARBA" id="ARBA00023096"/>
    </source>
</evidence>
<sequence>MKNTLNTPRLNTPHLNTLHIVADQNIAYLQDYFNLPILGVPVKITGMAGREITADVLAKHQPDALLIRSVTKVDAKLLANNDSVQFVGSATIGTDHVATRYLAERGIGFVNAIGCSKHSVAQYVLTAILTLRPQHWHQPMTLGIIGMGNIGWTLAQYATDLGWQVLAYDPFVSVVDKQAARIKMARIKQVDLPKLLTSCDAISLHVPLTNDSQSPYPTRCLIDANALAITPVDTLLINTARGQVVNEADLLADMIKTKRQVVLDVFEHEPVVSVDLLKRLHIATPHIAGYTLEGKLRGTQMIYDGLVEHFGLNRRQDMVNLLPNNPYHWQHLKQHPNQLPAYYDIMADNQALHAKITKHINHVIGADFDALRKNYPLRREWCSTISEI</sequence>
<keyword evidence="1 5" id="KW-0963">Cytoplasm</keyword>
<dbReference type="EC" id="1.1.1.290" evidence="5"/>
<comment type="pathway">
    <text evidence="5">Cofactor biosynthesis; pyridoxine 5'-phosphate biosynthesis; pyridoxine 5'-phosphate from D-erythrose 4-phosphate: step 2/5.</text>
</comment>
<evidence type="ECO:0000256" key="1">
    <source>
        <dbReference type="ARBA" id="ARBA00022490"/>
    </source>
</evidence>
<comment type="function">
    <text evidence="5">Catalyzes the oxidation of erythronate-4-phosphate to 3-hydroxy-2-oxo-4-phosphonooxybutanoate.</text>
</comment>
<dbReference type="SUPFAM" id="SSF51735">
    <property type="entry name" value="NAD(P)-binding Rossmann-fold domains"/>
    <property type="match status" value="1"/>
</dbReference>
<dbReference type="InterPro" id="IPR050418">
    <property type="entry name" value="D-iso_2-hydroxyacid_DH_PdxB"/>
</dbReference>
<reference evidence="8 9" key="1">
    <citation type="submission" date="2017-02" db="EMBL/GenBank/DDBJ databases">
        <title>Draft genome sequence of Moraxella lincolnii CCUG 9405T type strain.</title>
        <authorList>
            <person name="Salva-Serra F."/>
            <person name="Engstrom-Jakobsson H."/>
            <person name="Thorell K."/>
            <person name="Jaen-Luchoro D."/>
            <person name="Gonzales-Siles L."/>
            <person name="Karlsson R."/>
            <person name="Yazdan S."/>
            <person name="Boulund F."/>
            <person name="Johnning A."/>
            <person name="Engstrand L."/>
            <person name="Kristiansson E."/>
            <person name="Moore E."/>
        </authorList>
    </citation>
    <scope>NUCLEOTIDE SEQUENCE [LARGE SCALE GENOMIC DNA]</scope>
    <source>
        <strain evidence="8 9">CCUG 9405</strain>
    </source>
</reference>
<dbReference type="EMBL" id="MUYT01000012">
    <property type="protein sequence ID" value="OOS19868.1"/>
    <property type="molecule type" value="Genomic_DNA"/>
</dbReference>
<gene>
    <name evidence="5" type="primary">pdxB</name>
    <name evidence="8" type="ORF">B0682_07985</name>
</gene>
<evidence type="ECO:0000256" key="5">
    <source>
        <dbReference type="HAMAP-Rule" id="MF_01825"/>
    </source>
</evidence>
<feature type="binding site" evidence="5">
    <location>
        <position position="91"/>
    </location>
    <ligand>
        <name>substrate</name>
    </ligand>
</feature>
<dbReference type="PANTHER" id="PTHR43761:SF1">
    <property type="entry name" value="D-ISOMER SPECIFIC 2-HYDROXYACID DEHYDROGENASE CATALYTIC DOMAIN-CONTAINING PROTEIN-RELATED"/>
    <property type="match status" value="1"/>
</dbReference>
<accession>A0A1T0CBZ6</accession>
<feature type="binding site" evidence="5">
    <location>
        <position position="69"/>
    </location>
    <ligand>
        <name>substrate</name>
    </ligand>
</feature>
<dbReference type="InterPro" id="IPR036291">
    <property type="entry name" value="NAD(P)-bd_dom_sf"/>
</dbReference>
<dbReference type="GO" id="GO:0033711">
    <property type="term" value="F:4-phosphoerythronate dehydrogenase activity"/>
    <property type="evidence" value="ECO:0007669"/>
    <property type="project" value="UniProtKB-EC"/>
</dbReference>
<organism evidence="8 9">
    <name type="scientific">Lwoffella lincolnii</name>
    <dbReference type="NCBI Taxonomy" id="90241"/>
    <lineage>
        <taxon>Bacteria</taxon>
        <taxon>Pseudomonadati</taxon>
        <taxon>Pseudomonadota</taxon>
        <taxon>Gammaproteobacteria</taxon>
        <taxon>Moraxellales</taxon>
        <taxon>Moraxellaceae</taxon>
        <taxon>Lwoffella</taxon>
    </lineage>
</organism>
<comment type="caution">
    <text evidence="5">Lacks conserved residue(s) required for the propagation of feature annotation.</text>
</comment>
<dbReference type="PANTHER" id="PTHR43761">
    <property type="entry name" value="D-ISOMER SPECIFIC 2-HYDROXYACID DEHYDROGENASE FAMILY PROTEIN (AFU_ORTHOLOGUE AFUA_1G13630)"/>
    <property type="match status" value="1"/>
</dbReference>
<dbReference type="SUPFAM" id="SSF52283">
    <property type="entry name" value="Formate/glycerate dehydrogenase catalytic domain-like"/>
    <property type="match status" value="1"/>
</dbReference>
<feature type="binding site" evidence="5">
    <location>
        <position position="264"/>
    </location>
    <ligand>
        <name>NAD(+)</name>
        <dbReference type="ChEBI" id="CHEBI:57540"/>
    </ligand>
</feature>
<dbReference type="Pfam" id="PF00389">
    <property type="entry name" value="2-Hacid_dh"/>
    <property type="match status" value="1"/>
</dbReference>
<comment type="subcellular location">
    <subcellularLocation>
        <location evidence="5">Cytoplasm</location>
    </subcellularLocation>
</comment>
<comment type="similarity">
    <text evidence="5">Belongs to the D-isomer specific 2-hydroxyacid dehydrogenase family. PdxB subfamily.</text>
</comment>
<comment type="subunit">
    <text evidence="5">Homodimer.</text>
</comment>
<feature type="binding site" evidence="5">
    <location>
        <position position="289"/>
    </location>
    <ligand>
        <name>NAD(+)</name>
        <dbReference type="ChEBI" id="CHEBI:57540"/>
    </ligand>
</feature>
<proteinExistence type="inferred from homology"/>
<keyword evidence="4 5" id="KW-0664">Pyridoxine biosynthesis</keyword>
<comment type="catalytic activity">
    <reaction evidence="5">
        <text>4-phospho-D-erythronate + NAD(+) = (R)-3-hydroxy-2-oxo-4-phosphooxybutanoate + NADH + H(+)</text>
        <dbReference type="Rhea" id="RHEA:18829"/>
        <dbReference type="ChEBI" id="CHEBI:15378"/>
        <dbReference type="ChEBI" id="CHEBI:57540"/>
        <dbReference type="ChEBI" id="CHEBI:57945"/>
        <dbReference type="ChEBI" id="CHEBI:58538"/>
        <dbReference type="ChEBI" id="CHEBI:58766"/>
        <dbReference type="EC" id="1.1.1.290"/>
    </reaction>
</comment>
<dbReference type="InterPro" id="IPR038251">
    <property type="entry name" value="PdxB_dimer_sf"/>
</dbReference>
<dbReference type="HAMAP" id="MF_01825">
    <property type="entry name" value="PdxB"/>
    <property type="match status" value="1"/>
</dbReference>
<keyword evidence="2 5" id="KW-0560">Oxidoreductase</keyword>
<dbReference type="RefSeq" id="WP_078308071.1">
    <property type="nucleotide sequence ID" value="NZ_MUYT01000012.1"/>
</dbReference>
<dbReference type="PROSITE" id="PS00671">
    <property type="entry name" value="D_2_HYDROXYACID_DH_3"/>
    <property type="match status" value="1"/>
</dbReference>
<feature type="domain" description="D-isomer specific 2-hydroxyacid dehydrogenase catalytic" evidence="6">
    <location>
        <begin position="52"/>
        <end position="311"/>
    </location>
</feature>
<feature type="active site" description="Proton donor" evidence="5">
    <location>
        <position position="286"/>
    </location>
</feature>
<dbReference type="AlphaFoldDB" id="A0A1T0CBZ6"/>
<dbReference type="InterPro" id="IPR029753">
    <property type="entry name" value="D-isomer_DH_CS"/>
</dbReference>
<dbReference type="Gene3D" id="3.40.50.720">
    <property type="entry name" value="NAD(P)-binding Rossmann-like Domain"/>
    <property type="match status" value="2"/>
</dbReference>